<gene>
    <name evidence="2" type="ORF">AADC60_24625</name>
</gene>
<keyword evidence="3" id="KW-1185">Reference proteome</keyword>
<protein>
    <submittedName>
        <fullName evidence="2">Uncharacterized protein</fullName>
    </submittedName>
</protein>
<name>A0ABZ2ZIQ4_9BACI</name>
<proteinExistence type="predicted"/>
<sequence length="100" mass="12161">MNPIDELKEIIRCQKSVSTNRLEDIVIKFEKMYIDQGKKINSQRKNIAEVNIKYQREKEKAERRKVMVEQYENLKLNHSNLKREYNILLEKLRQKQGVRQ</sequence>
<dbReference type="EMBL" id="CP151651">
    <property type="protein sequence ID" value="WZP07201.1"/>
    <property type="molecule type" value="Genomic_DNA"/>
</dbReference>
<organism evidence="2 3">
    <name type="scientific">Cytobacillus pseudoceanisediminis</name>
    <dbReference type="NCBI Taxonomy" id="3051614"/>
    <lineage>
        <taxon>Bacteria</taxon>
        <taxon>Bacillati</taxon>
        <taxon>Bacillota</taxon>
        <taxon>Bacilli</taxon>
        <taxon>Bacillales</taxon>
        <taxon>Bacillaceae</taxon>
        <taxon>Cytobacillus</taxon>
    </lineage>
</organism>
<reference evidence="2 3" key="1">
    <citation type="submission" date="2024-04" db="EMBL/GenBank/DDBJ databases">
        <title>Screening of coral probiotics and analysis of their probiotic properties.</title>
        <authorList>
            <person name="Wang S."/>
        </authorList>
    </citation>
    <scope>NUCLEOTIDE SEQUENCE [LARGE SCALE GENOMIC DNA]</scope>
    <source>
        <strain evidence="2 3">GXU-Z9</strain>
    </source>
</reference>
<keyword evidence="1" id="KW-0175">Coiled coil</keyword>
<evidence type="ECO:0000256" key="1">
    <source>
        <dbReference type="SAM" id="Coils"/>
    </source>
</evidence>
<evidence type="ECO:0000313" key="2">
    <source>
        <dbReference type="EMBL" id="WZP07201.1"/>
    </source>
</evidence>
<feature type="coiled-coil region" evidence="1">
    <location>
        <begin position="40"/>
        <end position="91"/>
    </location>
</feature>
<accession>A0ABZ2ZIQ4</accession>
<dbReference type="Proteomes" id="UP001472074">
    <property type="component" value="Chromosome"/>
</dbReference>
<evidence type="ECO:0000313" key="3">
    <source>
        <dbReference type="Proteomes" id="UP001472074"/>
    </source>
</evidence>
<dbReference type="RefSeq" id="WP_342025751.1">
    <property type="nucleotide sequence ID" value="NZ_CP151651.1"/>
</dbReference>